<accession>A0A125U0E2</accession>
<dbReference type="RefSeq" id="WP_051547763.1">
    <property type="nucleotide sequence ID" value="NZ_JAJA02000001.1"/>
</dbReference>
<dbReference type="Proteomes" id="UP000023435">
    <property type="component" value="Unassembled WGS sequence"/>
</dbReference>
<dbReference type="AlphaFoldDB" id="A0A125U0E2"/>
<sequence length="194" mass="20744">MSPLEGVLDLLLAKDGAAWSTFDHAAGVQWRDPAPQDNPDSNSPDNARYRSGNLLLAGFGVVEVPDGKVGAEAGTKQANEGEVGVTLNGSADQVRSVTLVKFYANEDYQQVLQRQFGPGATVEPIAGQCELDYGTTAENTQANQFFKLSLTNTKIVYAEGYVDDGGNQGPGTTTFEFTTSRPTQKIASMRCKES</sequence>
<name>A0A125U0E2_9GAMM</name>
<dbReference type="EMBL" id="JAJA02000001">
    <property type="protein sequence ID" value="KWS02647.1"/>
    <property type="molecule type" value="Genomic_DNA"/>
</dbReference>
<dbReference type="OrthoDB" id="5953724at2"/>
<organism evidence="2 3">
    <name type="scientific">Lysobacter capsici AZ78</name>
    <dbReference type="NCBI Taxonomy" id="1444315"/>
    <lineage>
        <taxon>Bacteria</taxon>
        <taxon>Pseudomonadati</taxon>
        <taxon>Pseudomonadota</taxon>
        <taxon>Gammaproteobacteria</taxon>
        <taxon>Lysobacterales</taxon>
        <taxon>Lysobacteraceae</taxon>
        <taxon>Lysobacter</taxon>
    </lineage>
</organism>
<evidence type="ECO:0000256" key="1">
    <source>
        <dbReference type="SAM" id="MobiDB-lite"/>
    </source>
</evidence>
<protein>
    <submittedName>
        <fullName evidence="2">Uncharacterized protein</fullName>
    </submittedName>
</protein>
<proteinExistence type="predicted"/>
<evidence type="ECO:0000313" key="3">
    <source>
        <dbReference type="Proteomes" id="UP000023435"/>
    </source>
</evidence>
<comment type="caution">
    <text evidence="2">The sequence shown here is derived from an EMBL/GenBank/DDBJ whole genome shotgun (WGS) entry which is preliminary data.</text>
</comment>
<keyword evidence="3" id="KW-1185">Reference proteome</keyword>
<reference evidence="2 3" key="1">
    <citation type="journal article" date="2014" name="Genome Announc.">
        <title>Draft Genome Sequence of Lysobacter capsici AZ78, a Bacterium Antagonistic to Plant-Pathogenic Oomycetes.</title>
        <authorList>
            <person name="Puopolo G."/>
            <person name="Sonego P."/>
            <person name="Engelen K."/>
            <person name="Pertot I."/>
        </authorList>
    </citation>
    <scope>NUCLEOTIDE SEQUENCE [LARGE SCALE GENOMIC DNA]</scope>
    <source>
        <strain evidence="2 3">AZ78</strain>
    </source>
</reference>
<feature type="region of interest" description="Disordered" evidence="1">
    <location>
        <begin position="27"/>
        <end position="49"/>
    </location>
</feature>
<gene>
    <name evidence="2" type="ORF">AZ78_0191</name>
</gene>
<evidence type="ECO:0000313" key="2">
    <source>
        <dbReference type="EMBL" id="KWS02647.1"/>
    </source>
</evidence>